<gene>
    <name evidence="2" type="ORF">Taro_005081</name>
</gene>
<dbReference type="InterPro" id="IPR036397">
    <property type="entry name" value="RNaseH_sf"/>
</dbReference>
<dbReference type="Gene3D" id="3.30.420.10">
    <property type="entry name" value="Ribonuclease H-like superfamily/Ribonuclease H"/>
    <property type="match status" value="1"/>
</dbReference>
<comment type="caution">
    <text evidence="2">The sequence shown here is derived from an EMBL/GenBank/DDBJ whole genome shotgun (WGS) entry which is preliminary data.</text>
</comment>
<evidence type="ECO:0000313" key="3">
    <source>
        <dbReference type="Proteomes" id="UP000652761"/>
    </source>
</evidence>
<dbReference type="InterPro" id="IPR053151">
    <property type="entry name" value="RNase_H-like"/>
</dbReference>
<dbReference type="Pfam" id="PF13456">
    <property type="entry name" value="RVT_3"/>
    <property type="match status" value="1"/>
</dbReference>
<reference evidence="2" key="1">
    <citation type="submission" date="2017-07" db="EMBL/GenBank/DDBJ databases">
        <title>Taro Niue Genome Assembly and Annotation.</title>
        <authorList>
            <person name="Atibalentja N."/>
            <person name="Keating K."/>
            <person name="Fields C.J."/>
        </authorList>
    </citation>
    <scope>NUCLEOTIDE SEQUENCE</scope>
    <source>
        <strain evidence="2">Niue_2</strain>
        <tissue evidence="2">Leaf</tissue>
    </source>
</reference>
<dbReference type="Proteomes" id="UP000652761">
    <property type="component" value="Unassembled WGS sequence"/>
</dbReference>
<dbReference type="SUPFAM" id="SSF53098">
    <property type="entry name" value="Ribonuclease H-like"/>
    <property type="match status" value="1"/>
</dbReference>
<keyword evidence="3" id="KW-1185">Reference proteome</keyword>
<evidence type="ECO:0000313" key="2">
    <source>
        <dbReference type="EMBL" id="MQL72730.1"/>
    </source>
</evidence>
<dbReference type="PANTHER" id="PTHR47723">
    <property type="entry name" value="OS05G0353850 PROTEIN"/>
    <property type="match status" value="1"/>
</dbReference>
<evidence type="ECO:0000259" key="1">
    <source>
        <dbReference type="Pfam" id="PF13456"/>
    </source>
</evidence>
<proteinExistence type="predicted"/>
<name>A0A843TTE7_COLES</name>
<dbReference type="PANTHER" id="PTHR47723:SF19">
    <property type="entry name" value="POLYNUCLEOTIDYL TRANSFERASE, RIBONUCLEASE H-LIKE SUPERFAMILY PROTEIN"/>
    <property type="match status" value="1"/>
</dbReference>
<dbReference type="InterPro" id="IPR002156">
    <property type="entry name" value="RNaseH_domain"/>
</dbReference>
<protein>
    <recommendedName>
        <fullName evidence="1">RNase H type-1 domain-containing protein</fullName>
    </recommendedName>
</protein>
<organism evidence="2 3">
    <name type="scientific">Colocasia esculenta</name>
    <name type="common">Wild taro</name>
    <name type="synonym">Arum esculentum</name>
    <dbReference type="NCBI Taxonomy" id="4460"/>
    <lineage>
        <taxon>Eukaryota</taxon>
        <taxon>Viridiplantae</taxon>
        <taxon>Streptophyta</taxon>
        <taxon>Embryophyta</taxon>
        <taxon>Tracheophyta</taxon>
        <taxon>Spermatophyta</taxon>
        <taxon>Magnoliopsida</taxon>
        <taxon>Liliopsida</taxon>
        <taxon>Araceae</taxon>
        <taxon>Aroideae</taxon>
        <taxon>Colocasieae</taxon>
        <taxon>Colocasia</taxon>
    </lineage>
</organism>
<dbReference type="InterPro" id="IPR044730">
    <property type="entry name" value="RNase_H-like_dom_plant"/>
</dbReference>
<dbReference type="AlphaFoldDB" id="A0A843TTE7"/>
<dbReference type="EMBL" id="NMUH01000141">
    <property type="protein sequence ID" value="MQL72730.1"/>
    <property type="molecule type" value="Genomic_DNA"/>
</dbReference>
<dbReference type="OrthoDB" id="1166192at2759"/>
<dbReference type="GO" id="GO:0004523">
    <property type="term" value="F:RNA-DNA hybrid ribonuclease activity"/>
    <property type="evidence" value="ECO:0007669"/>
    <property type="project" value="InterPro"/>
</dbReference>
<feature type="domain" description="RNase H type-1" evidence="1">
    <location>
        <begin position="29"/>
        <end position="144"/>
    </location>
</feature>
<dbReference type="InterPro" id="IPR012337">
    <property type="entry name" value="RNaseH-like_sf"/>
</dbReference>
<sequence>MLSIRTVSTSFKFQKMSQPWLTALRHISNETSGEAGGGGILRDHKGNMCCAFANAYHGLNSSLAAEALALRDGLLICYSRGVSEVMVEIDSLNHLHIVIGQLPCPWELACILQDVAAKTQNLKDEITYAPREANKVADCLAGHAPSCPHLVTWNSWADLPTFVKDPYRLDKVGCPSIRP</sequence>
<accession>A0A843TTE7</accession>
<dbReference type="GO" id="GO:0003676">
    <property type="term" value="F:nucleic acid binding"/>
    <property type="evidence" value="ECO:0007669"/>
    <property type="project" value="InterPro"/>
</dbReference>
<dbReference type="CDD" id="cd06222">
    <property type="entry name" value="RNase_H_like"/>
    <property type="match status" value="1"/>
</dbReference>